<dbReference type="STRING" id="384616.Pisl_0869"/>
<dbReference type="HOGENOM" id="CLU_189639_0_0_2"/>
<sequence length="82" mass="9385">MMLKRKSLAEAIDSIVYGEGENIETKREESWQECLVKALVEMPSDIADKVISALPPEVLLNMLQSREDPYIKLALLLLNKRR</sequence>
<accession>A1RSW3</accession>
<dbReference type="AlphaFoldDB" id="A1RSW3"/>
<dbReference type="EMBL" id="CP000504">
    <property type="protein sequence ID" value="ABL88045.1"/>
    <property type="molecule type" value="Genomic_DNA"/>
</dbReference>
<dbReference type="KEGG" id="pis:Pisl_0869"/>
<dbReference type="GeneID" id="4617128"/>
<gene>
    <name evidence="1" type="ordered locus">Pisl_0869</name>
</gene>
<evidence type="ECO:0000313" key="1">
    <source>
        <dbReference type="EMBL" id="ABL88045.1"/>
    </source>
</evidence>
<name>A1RSW3_PYRIL</name>
<dbReference type="OrthoDB" id="29232at2157"/>
<dbReference type="Proteomes" id="UP000002595">
    <property type="component" value="Chromosome"/>
</dbReference>
<proteinExistence type="predicted"/>
<keyword evidence="2" id="KW-1185">Reference proteome</keyword>
<evidence type="ECO:0000313" key="2">
    <source>
        <dbReference type="Proteomes" id="UP000002595"/>
    </source>
</evidence>
<protein>
    <submittedName>
        <fullName evidence="1">Uncharacterized protein</fullName>
    </submittedName>
</protein>
<reference evidence="1" key="1">
    <citation type="submission" date="2006-12" db="EMBL/GenBank/DDBJ databases">
        <title>Complete sequence of Pyrobaculum islandicum DSM 4184.</title>
        <authorList>
            <person name="Copeland A."/>
            <person name="Lucas S."/>
            <person name="Lapidus A."/>
            <person name="Barry K."/>
            <person name="Detter J.C."/>
            <person name="Glavina del Rio T."/>
            <person name="Dalin E."/>
            <person name="Tice H."/>
            <person name="Pitluck S."/>
            <person name="Meincke L."/>
            <person name="Brettin T."/>
            <person name="Bruce D."/>
            <person name="Han C."/>
            <person name="Tapia R."/>
            <person name="Gilna P."/>
            <person name="Schmutz J."/>
            <person name="Larimer F."/>
            <person name="Land M."/>
            <person name="Hauser L."/>
            <person name="Kyrpides N."/>
            <person name="Mikhailova N."/>
            <person name="Cozen A.E."/>
            <person name="Fitz-Gibbon S.T."/>
            <person name="House C.H."/>
            <person name="Saltikov C."/>
            <person name="Lowe T."/>
            <person name="Richardson P."/>
        </authorList>
    </citation>
    <scope>NUCLEOTIDE SEQUENCE [LARGE SCALE GENOMIC DNA]</scope>
    <source>
        <strain evidence="1">DSM 4184</strain>
    </source>
</reference>
<dbReference type="eggNOG" id="arCOG07479">
    <property type="taxonomic scope" value="Archaea"/>
</dbReference>
<organism evidence="1 2">
    <name type="scientific">Pyrobaculum islandicum (strain DSM 4184 / JCM 9189 / GEO3)</name>
    <dbReference type="NCBI Taxonomy" id="384616"/>
    <lineage>
        <taxon>Archaea</taxon>
        <taxon>Thermoproteota</taxon>
        <taxon>Thermoprotei</taxon>
        <taxon>Thermoproteales</taxon>
        <taxon>Thermoproteaceae</taxon>
        <taxon>Pyrobaculum</taxon>
    </lineage>
</organism>
<dbReference type="RefSeq" id="WP_011762620.1">
    <property type="nucleotide sequence ID" value="NC_008701.1"/>
</dbReference>